<feature type="binding site" evidence="11">
    <location>
        <position position="105"/>
    </location>
    <ligand>
        <name>ATP</name>
        <dbReference type="ChEBI" id="CHEBI:30616"/>
    </ligand>
</feature>
<dbReference type="PANTHER" id="PTHR47985">
    <property type="entry name" value="OS07G0668900 PROTEIN"/>
    <property type="match status" value="1"/>
</dbReference>
<evidence type="ECO:0000256" key="7">
    <source>
        <dbReference type="ARBA" id="ARBA00022777"/>
    </source>
</evidence>
<keyword evidence="5" id="KW-0808">Transferase</keyword>
<evidence type="ECO:0000256" key="13">
    <source>
        <dbReference type="SAM" id="MobiDB-lite"/>
    </source>
</evidence>
<evidence type="ECO:0000256" key="12">
    <source>
        <dbReference type="RuleBase" id="RU000304"/>
    </source>
</evidence>
<dbReference type="PROSITE" id="PS50011">
    <property type="entry name" value="PROTEIN_KINASE_DOM"/>
    <property type="match status" value="1"/>
</dbReference>
<evidence type="ECO:0000259" key="14">
    <source>
        <dbReference type="PROSITE" id="PS50011"/>
    </source>
</evidence>
<keyword evidence="3" id="KW-1003">Cell membrane</keyword>
<dbReference type="SUPFAM" id="SSF56112">
    <property type="entry name" value="Protein kinase-like (PK-like)"/>
    <property type="match status" value="1"/>
</dbReference>
<dbReference type="PROSITE" id="PS00107">
    <property type="entry name" value="PROTEIN_KINASE_ATP"/>
    <property type="match status" value="1"/>
</dbReference>
<evidence type="ECO:0000256" key="9">
    <source>
        <dbReference type="ARBA" id="ARBA00023136"/>
    </source>
</evidence>
<feature type="region of interest" description="Disordered" evidence="13">
    <location>
        <begin position="17"/>
        <end position="56"/>
    </location>
</feature>
<evidence type="ECO:0000256" key="8">
    <source>
        <dbReference type="ARBA" id="ARBA00022840"/>
    </source>
</evidence>
<dbReference type="InterPro" id="IPR011009">
    <property type="entry name" value="Kinase-like_dom_sf"/>
</dbReference>
<accession>A0A6J0NB12</accession>
<protein>
    <submittedName>
        <fullName evidence="16">Serine/threonine-protein kinase CDG1</fullName>
    </submittedName>
</protein>
<evidence type="ECO:0000256" key="6">
    <source>
        <dbReference type="ARBA" id="ARBA00022741"/>
    </source>
</evidence>
<keyword evidence="8 11" id="KW-0067">ATP-binding</keyword>
<evidence type="ECO:0000256" key="5">
    <source>
        <dbReference type="ARBA" id="ARBA00022679"/>
    </source>
</evidence>
<gene>
    <name evidence="16" type="primary">LOC108852391</name>
</gene>
<reference evidence="16" key="2">
    <citation type="submission" date="2025-08" db="UniProtKB">
        <authorList>
            <consortium name="RefSeq"/>
        </authorList>
    </citation>
    <scope>IDENTIFICATION</scope>
    <source>
        <tissue evidence="16">Leaf</tissue>
    </source>
</reference>
<dbReference type="SMART" id="SM00220">
    <property type="entry name" value="S_TKc"/>
    <property type="match status" value="1"/>
</dbReference>
<dbReference type="Proteomes" id="UP000504610">
    <property type="component" value="Chromosome 4"/>
</dbReference>
<proteinExistence type="inferred from homology"/>
<dbReference type="FunFam" id="1.10.510.10:FF:000032">
    <property type="entry name" value="Serine/threonine-protein kinase PBS1"/>
    <property type="match status" value="1"/>
</dbReference>
<name>A0A6J0NB12_RAPSA</name>
<evidence type="ECO:0000256" key="2">
    <source>
        <dbReference type="ARBA" id="ARBA00008684"/>
    </source>
</evidence>
<dbReference type="Pfam" id="PF07714">
    <property type="entry name" value="PK_Tyr_Ser-Thr"/>
    <property type="match status" value="1"/>
</dbReference>
<dbReference type="KEGG" id="rsz:108852391"/>
<dbReference type="AlphaFoldDB" id="A0A6J0NB12"/>
<dbReference type="CDD" id="cd14066">
    <property type="entry name" value="STKc_IRAK"/>
    <property type="match status" value="1"/>
</dbReference>
<evidence type="ECO:0000313" key="15">
    <source>
        <dbReference type="Proteomes" id="UP000504610"/>
    </source>
</evidence>
<feature type="domain" description="Protein kinase" evidence="14">
    <location>
        <begin position="72"/>
        <end position="358"/>
    </location>
</feature>
<evidence type="ECO:0000256" key="1">
    <source>
        <dbReference type="ARBA" id="ARBA00004193"/>
    </source>
</evidence>
<evidence type="ECO:0000256" key="4">
    <source>
        <dbReference type="ARBA" id="ARBA00022527"/>
    </source>
</evidence>
<dbReference type="PROSITE" id="PS00108">
    <property type="entry name" value="PROTEIN_KINASE_ST"/>
    <property type="match status" value="1"/>
</dbReference>
<dbReference type="InterPro" id="IPR001245">
    <property type="entry name" value="Ser-Thr/Tyr_kinase_cat_dom"/>
</dbReference>
<dbReference type="GeneID" id="108852391"/>
<dbReference type="InterPro" id="IPR017441">
    <property type="entry name" value="Protein_kinase_ATP_BS"/>
</dbReference>
<dbReference type="InterPro" id="IPR000719">
    <property type="entry name" value="Prot_kinase_dom"/>
</dbReference>
<keyword evidence="15" id="KW-1185">Reference proteome</keyword>
<evidence type="ECO:0000256" key="10">
    <source>
        <dbReference type="ARBA" id="ARBA00023288"/>
    </source>
</evidence>
<dbReference type="GO" id="GO:0005886">
    <property type="term" value="C:plasma membrane"/>
    <property type="evidence" value="ECO:0007669"/>
    <property type="project" value="UniProtKB-SubCell"/>
</dbReference>
<keyword evidence="9" id="KW-0472">Membrane</keyword>
<evidence type="ECO:0000256" key="11">
    <source>
        <dbReference type="PROSITE-ProRule" id="PRU10141"/>
    </source>
</evidence>
<keyword evidence="7 16" id="KW-0418">Kinase</keyword>
<dbReference type="FunFam" id="3.30.200.20:FF:000178">
    <property type="entry name" value="serine/threonine-protein kinase PBS1-like"/>
    <property type="match status" value="1"/>
</dbReference>
<dbReference type="PANTHER" id="PTHR47985:SF82">
    <property type="entry name" value="SERINE_THREONINE-PROTEIN KINASE CDG1"/>
    <property type="match status" value="1"/>
</dbReference>
<dbReference type="Gene3D" id="3.30.200.20">
    <property type="entry name" value="Phosphorylase Kinase, domain 1"/>
    <property type="match status" value="1"/>
</dbReference>
<dbReference type="GO" id="GO:0004674">
    <property type="term" value="F:protein serine/threonine kinase activity"/>
    <property type="evidence" value="ECO:0007669"/>
    <property type="project" value="UniProtKB-KW"/>
</dbReference>
<evidence type="ECO:0000256" key="3">
    <source>
        <dbReference type="ARBA" id="ARBA00022475"/>
    </source>
</evidence>
<keyword evidence="4 12" id="KW-0723">Serine/threonine-protein kinase</keyword>
<evidence type="ECO:0000313" key="16">
    <source>
        <dbReference type="RefSeq" id="XP_018481391.2"/>
    </source>
</evidence>
<sequence length="439" mass="48938">MVCCFGQRRKRDVVKNPKLIKGVSDHNSRPDQPSSSAANAARASLDSGTQQDPSKPTQCFTYRELATATNNFRLESMIGRGGFGSVFKGMLEFPPGQFKNVAVKKLDTTSHQGDKEFLVEVLMLSLLRHEHLVTLFGYCAEGDQRLLVYEYMPLGSVEDHIHGYGSVEEVLDLSTRMQIALGSAKGLAYLHNVAQPPVIYRDLKTANILLDHGYKPKLSDFGLAKFGPSGDMSHVSTRVMGTHGYCAPEYASTGKLTMKSDIYSFGVVMLELITGRKPIGDSCLGARRLLVNWALPLFREQDIRKIADPMLSIESHYYMEEAVGRALELAYMCLREDANARPTVKEVVVALDNIVRFIARKKKKEIIGYGRGVEMEKKGAVAVSSPNETTRMLSVKEIEVEVEEEEDLERERAVADAKNWAETMRALRRQSNETPKPTP</sequence>
<dbReference type="Gene3D" id="1.10.510.10">
    <property type="entry name" value="Transferase(Phosphotransferase) domain 1"/>
    <property type="match status" value="1"/>
</dbReference>
<feature type="compositionally biased region" description="Low complexity" evidence="13">
    <location>
        <begin position="34"/>
        <end position="47"/>
    </location>
</feature>
<comment type="similarity">
    <text evidence="2">Belongs to the protein kinase superfamily. Ser/Thr protein kinase family.</text>
</comment>
<dbReference type="OrthoDB" id="4062651at2759"/>
<dbReference type="InterPro" id="IPR008271">
    <property type="entry name" value="Ser/Thr_kinase_AS"/>
</dbReference>
<organism evidence="15 16">
    <name type="scientific">Raphanus sativus</name>
    <name type="common">Radish</name>
    <name type="synonym">Raphanus raphanistrum var. sativus</name>
    <dbReference type="NCBI Taxonomy" id="3726"/>
    <lineage>
        <taxon>Eukaryota</taxon>
        <taxon>Viridiplantae</taxon>
        <taxon>Streptophyta</taxon>
        <taxon>Embryophyta</taxon>
        <taxon>Tracheophyta</taxon>
        <taxon>Spermatophyta</taxon>
        <taxon>Magnoliopsida</taxon>
        <taxon>eudicotyledons</taxon>
        <taxon>Gunneridae</taxon>
        <taxon>Pentapetalae</taxon>
        <taxon>rosids</taxon>
        <taxon>malvids</taxon>
        <taxon>Brassicales</taxon>
        <taxon>Brassicaceae</taxon>
        <taxon>Brassiceae</taxon>
        <taxon>Raphanus</taxon>
    </lineage>
</organism>
<dbReference type="GO" id="GO:0005524">
    <property type="term" value="F:ATP binding"/>
    <property type="evidence" value="ECO:0007669"/>
    <property type="project" value="UniProtKB-UniRule"/>
</dbReference>
<dbReference type="RefSeq" id="XP_018481391.2">
    <property type="nucleotide sequence ID" value="XM_018625889.2"/>
</dbReference>
<keyword evidence="10" id="KW-0449">Lipoprotein</keyword>
<reference evidence="15" key="1">
    <citation type="journal article" date="2019" name="Database">
        <title>The radish genome database (RadishGD): an integrated information resource for radish genomics.</title>
        <authorList>
            <person name="Yu H.J."/>
            <person name="Baek S."/>
            <person name="Lee Y.J."/>
            <person name="Cho A."/>
            <person name="Mun J.H."/>
        </authorList>
    </citation>
    <scope>NUCLEOTIDE SEQUENCE [LARGE SCALE GENOMIC DNA]</scope>
    <source>
        <strain evidence="15">cv. WK10039</strain>
    </source>
</reference>
<comment type="subcellular location">
    <subcellularLocation>
        <location evidence="1">Cell membrane</location>
        <topology evidence="1">Lipid-anchor</topology>
    </subcellularLocation>
</comment>
<keyword evidence="6 11" id="KW-0547">Nucleotide-binding</keyword>